<dbReference type="PANTHER" id="PTHR46577:SF2">
    <property type="entry name" value="TRANSCRIPTIONAL REGULATORY PROTEIN"/>
    <property type="match status" value="1"/>
</dbReference>
<gene>
    <name evidence="7" type="ORF">AYO28_17595</name>
</gene>
<evidence type="ECO:0000256" key="2">
    <source>
        <dbReference type="ARBA" id="ARBA00022898"/>
    </source>
</evidence>
<accession>A0A177SR42</accession>
<keyword evidence="3" id="KW-0805">Transcription regulation</keyword>
<dbReference type="SMART" id="SM00345">
    <property type="entry name" value="HTH_GNTR"/>
    <property type="match status" value="1"/>
</dbReference>
<dbReference type="InterPro" id="IPR000524">
    <property type="entry name" value="Tscrpt_reg_HTH_GntR"/>
</dbReference>
<comment type="similarity">
    <text evidence="1">In the C-terminal section; belongs to the class-I pyridoxal-phosphate-dependent aminotransferase family.</text>
</comment>
<name>A0A177SR42_PSEPU</name>
<dbReference type="Gene3D" id="3.40.640.10">
    <property type="entry name" value="Type I PLP-dependent aspartate aminotransferase-like (Major domain)"/>
    <property type="match status" value="1"/>
</dbReference>
<evidence type="ECO:0000313" key="7">
    <source>
        <dbReference type="EMBL" id="OAI92800.1"/>
    </source>
</evidence>
<dbReference type="GO" id="GO:0030170">
    <property type="term" value="F:pyridoxal phosphate binding"/>
    <property type="evidence" value="ECO:0007669"/>
    <property type="project" value="InterPro"/>
</dbReference>
<dbReference type="InterPro" id="IPR036388">
    <property type="entry name" value="WH-like_DNA-bd_sf"/>
</dbReference>
<dbReference type="CDD" id="cd00609">
    <property type="entry name" value="AAT_like"/>
    <property type="match status" value="1"/>
</dbReference>
<dbReference type="InterPro" id="IPR015421">
    <property type="entry name" value="PyrdxlP-dep_Trfase_major"/>
</dbReference>
<dbReference type="GO" id="GO:0003700">
    <property type="term" value="F:DNA-binding transcription factor activity"/>
    <property type="evidence" value="ECO:0007669"/>
    <property type="project" value="InterPro"/>
</dbReference>
<dbReference type="InterPro" id="IPR051446">
    <property type="entry name" value="HTH_trans_reg/aminotransferase"/>
</dbReference>
<organism evidence="7 8">
    <name type="scientific">Pseudomonas putida</name>
    <name type="common">Arthrobacter siderocapsulatus</name>
    <dbReference type="NCBI Taxonomy" id="303"/>
    <lineage>
        <taxon>Bacteria</taxon>
        <taxon>Pseudomonadati</taxon>
        <taxon>Pseudomonadota</taxon>
        <taxon>Gammaproteobacteria</taxon>
        <taxon>Pseudomonadales</taxon>
        <taxon>Pseudomonadaceae</taxon>
        <taxon>Pseudomonas</taxon>
    </lineage>
</organism>
<dbReference type="InterPro" id="IPR015424">
    <property type="entry name" value="PyrdxlP-dep_Trfase"/>
</dbReference>
<keyword evidence="2" id="KW-0663">Pyridoxal phosphate</keyword>
<dbReference type="InterPro" id="IPR036390">
    <property type="entry name" value="WH_DNA-bd_sf"/>
</dbReference>
<dbReference type="GO" id="GO:0003677">
    <property type="term" value="F:DNA binding"/>
    <property type="evidence" value="ECO:0007669"/>
    <property type="project" value="UniProtKB-KW"/>
</dbReference>
<evidence type="ECO:0000256" key="5">
    <source>
        <dbReference type="ARBA" id="ARBA00023163"/>
    </source>
</evidence>
<dbReference type="Pfam" id="PF00155">
    <property type="entry name" value="Aminotran_1_2"/>
    <property type="match status" value="1"/>
</dbReference>
<protein>
    <submittedName>
        <fullName evidence="7">GntR family transcriptional regulator</fullName>
    </submittedName>
</protein>
<dbReference type="PANTHER" id="PTHR46577">
    <property type="entry name" value="HTH-TYPE TRANSCRIPTIONAL REGULATORY PROTEIN GABR"/>
    <property type="match status" value="1"/>
</dbReference>
<keyword evidence="5" id="KW-0804">Transcription</keyword>
<comment type="caution">
    <text evidence="7">The sequence shown here is derived from an EMBL/GenBank/DDBJ whole genome shotgun (WGS) entry which is preliminary data.</text>
</comment>
<dbReference type="Gene3D" id="1.10.10.10">
    <property type="entry name" value="Winged helix-like DNA-binding domain superfamily/Winged helix DNA-binding domain"/>
    <property type="match status" value="1"/>
</dbReference>
<evidence type="ECO:0000256" key="1">
    <source>
        <dbReference type="ARBA" id="ARBA00005384"/>
    </source>
</evidence>
<keyword evidence="4" id="KW-0238">DNA-binding</keyword>
<dbReference type="AlphaFoldDB" id="A0A177SR42"/>
<dbReference type="Pfam" id="PF00392">
    <property type="entry name" value="GntR"/>
    <property type="match status" value="1"/>
</dbReference>
<dbReference type="EMBL" id="LUCV01000016">
    <property type="protein sequence ID" value="OAI92800.1"/>
    <property type="molecule type" value="Genomic_DNA"/>
</dbReference>
<dbReference type="InterPro" id="IPR004839">
    <property type="entry name" value="Aminotransferase_I/II_large"/>
</dbReference>
<feature type="domain" description="HTH gntR-type" evidence="6">
    <location>
        <begin position="4"/>
        <end position="72"/>
    </location>
</feature>
<dbReference type="Proteomes" id="UP000077752">
    <property type="component" value="Unassembled WGS sequence"/>
</dbReference>
<dbReference type="PROSITE" id="PS50949">
    <property type="entry name" value="HTH_GNTR"/>
    <property type="match status" value="1"/>
</dbReference>
<dbReference type="CDD" id="cd07377">
    <property type="entry name" value="WHTH_GntR"/>
    <property type="match status" value="1"/>
</dbReference>
<dbReference type="SUPFAM" id="SSF46785">
    <property type="entry name" value="Winged helix' DNA-binding domain"/>
    <property type="match status" value="1"/>
</dbReference>
<evidence type="ECO:0000313" key="8">
    <source>
        <dbReference type="Proteomes" id="UP000077752"/>
    </source>
</evidence>
<dbReference type="RefSeq" id="WP_064302874.1">
    <property type="nucleotide sequence ID" value="NZ_LUCV01000016.1"/>
</dbReference>
<dbReference type="SUPFAM" id="SSF53383">
    <property type="entry name" value="PLP-dependent transferases"/>
    <property type="match status" value="1"/>
</dbReference>
<evidence type="ECO:0000256" key="3">
    <source>
        <dbReference type="ARBA" id="ARBA00023015"/>
    </source>
</evidence>
<sequence length="460" mass="51122">MVRVTLAQQVADSVEQQIRAGVLKAGDRLPSLREYMRLHGHSKNTVITAYEILASKGLVEARHGQGFFVGVLVQAAEADETPPYTRAMDTIWMMRQQFVREPGVAPLGEGFAPVSWLQDMRLDKFTRQVMRSGAGNLFRYGNRLGNPALRQSLVRKLASYAISATPRQIVTTHGANHALDLIIRRFVVPGDAVLVENPGYYPLFGKLQMQGARMLSVPRLPDGPDMDALEALLQRERPRLFFVQSVCHNPTGSDISPAKAHRLLQLAERHDLLLVEDDALADFKPSSALKVAALDQLRRSLYIGSFSKSVSAALRVGYIAGSKDIIDELADLQMMLHTSCSELCERTADVILGEGHFLRHLMRLQDRVREATEGGLQVLDELGAEVFCRPPQSLYLWARFPGIEDTAQLTREVQGRGVMLAPGAIFQTDQKGVTPWTRLNVAYLREAVFAECIRGRGEQV</sequence>
<proteinExistence type="inferred from homology"/>
<evidence type="ECO:0000256" key="4">
    <source>
        <dbReference type="ARBA" id="ARBA00023125"/>
    </source>
</evidence>
<reference evidence="7 8" key="1">
    <citation type="submission" date="2016-03" db="EMBL/GenBank/DDBJ databases">
        <title>Draft Genome Assembly of Pseudomonas putida strain CBF10-2.</title>
        <authorList>
            <person name="Iyer R.S."/>
            <person name="Damania A."/>
        </authorList>
    </citation>
    <scope>NUCLEOTIDE SEQUENCE [LARGE SCALE GENOMIC DNA]</scope>
    <source>
        <strain evidence="7 8">CBF10-2</strain>
    </source>
</reference>
<evidence type="ECO:0000259" key="6">
    <source>
        <dbReference type="PROSITE" id="PS50949"/>
    </source>
</evidence>